<evidence type="ECO:0000313" key="12">
    <source>
        <dbReference type="EMBL" id="CAE0612166.1"/>
    </source>
</evidence>
<evidence type="ECO:0000256" key="5">
    <source>
        <dbReference type="ARBA" id="ARBA00035674"/>
    </source>
</evidence>
<evidence type="ECO:0000259" key="10">
    <source>
        <dbReference type="Pfam" id="PF13847"/>
    </source>
</evidence>
<dbReference type="InterPro" id="IPR025714">
    <property type="entry name" value="Methyltranfer_dom"/>
</dbReference>
<comment type="pathway">
    <text evidence="2">Lipid metabolism.</text>
</comment>
<comment type="catalytic activity">
    <reaction evidence="7">
        <text>phosphoethanolamine + S-adenosyl-L-methionine = N-methylethanolamine phosphate + S-adenosyl-L-homocysteine + H(+)</text>
        <dbReference type="Rhea" id="RHEA:20365"/>
        <dbReference type="ChEBI" id="CHEBI:15378"/>
        <dbReference type="ChEBI" id="CHEBI:57781"/>
        <dbReference type="ChEBI" id="CHEBI:57856"/>
        <dbReference type="ChEBI" id="CHEBI:58190"/>
        <dbReference type="ChEBI" id="CHEBI:59789"/>
        <dbReference type="EC" id="2.1.1.103"/>
    </reaction>
    <physiologicalReaction direction="left-to-right" evidence="7">
        <dbReference type="Rhea" id="RHEA:20366"/>
    </physiologicalReaction>
</comment>
<evidence type="ECO:0000256" key="3">
    <source>
        <dbReference type="ARBA" id="ARBA00022603"/>
    </source>
</evidence>
<organism evidence="12">
    <name type="scientific">Picocystis salinarum</name>
    <dbReference type="NCBI Taxonomy" id="88271"/>
    <lineage>
        <taxon>Eukaryota</taxon>
        <taxon>Viridiplantae</taxon>
        <taxon>Chlorophyta</taxon>
        <taxon>Picocystophyceae</taxon>
        <taxon>Picocystales</taxon>
        <taxon>Picocystaceae</taxon>
        <taxon>Picocystis</taxon>
    </lineage>
</organism>
<name>A0A6U9RMU1_9CHLO</name>
<dbReference type="AlphaFoldDB" id="A0A6U9RMU1"/>
<dbReference type="Pfam" id="PF13847">
    <property type="entry name" value="Methyltransf_31"/>
    <property type="match status" value="1"/>
</dbReference>
<feature type="domain" description="Methyltransferase" evidence="10">
    <location>
        <begin position="306"/>
        <end position="447"/>
    </location>
</feature>
<comment type="catalytic activity">
    <reaction evidence="6">
        <text>N,N-dimethylethanolamine phosphate + S-adenosyl-L-methionine = phosphocholine + S-adenosyl-L-homocysteine + H(+)</text>
        <dbReference type="Rhea" id="RHEA:25325"/>
        <dbReference type="ChEBI" id="CHEBI:15378"/>
        <dbReference type="ChEBI" id="CHEBI:57856"/>
        <dbReference type="ChEBI" id="CHEBI:58641"/>
        <dbReference type="ChEBI" id="CHEBI:59789"/>
        <dbReference type="ChEBI" id="CHEBI:295975"/>
        <dbReference type="EC" id="2.1.1.103"/>
    </reaction>
    <physiologicalReaction direction="left-to-right" evidence="6">
        <dbReference type="Rhea" id="RHEA:25326"/>
    </physiologicalReaction>
</comment>
<feature type="domain" description="Methyltransferase" evidence="9">
    <location>
        <begin position="81"/>
        <end position="175"/>
    </location>
</feature>
<dbReference type="Gene3D" id="3.40.50.150">
    <property type="entry name" value="Vaccinia Virus protein VP39"/>
    <property type="match status" value="2"/>
</dbReference>
<evidence type="ECO:0000256" key="1">
    <source>
        <dbReference type="ARBA" id="ARBA00004969"/>
    </source>
</evidence>
<comment type="catalytic activity">
    <reaction evidence="8">
        <text>N-methylethanolamine phosphate + S-adenosyl-L-methionine = N,N-dimethylethanolamine phosphate + S-adenosyl-L-homocysteine + H(+)</text>
        <dbReference type="Rhea" id="RHEA:25321"/>
        <dbReference type="ChEBI" id="CHEBI:15378"/>
        <dbReference type="ChEBI" id="CHEBI:57781"/>
        <dbReference type="ChEBI" id="CHEBI:57856"/>
        <dbReference type="ChEBI" id="CHEBI:58641"/>
        <dbReference type="ChEBI" id="CHEBI:59789"/>
        <dbReference type="EC" id="2.1.1.103"/>
    </reaction>
    <physiologicalReaction direction="left-to-right" evidence="8">
        <dbReference type="Rhea" id="RHEA:25322"/>
    </physiologicalReaction>
</comment>
<dbReference type="CDD" id="cd02440">
    <property type="entry name" value="AdoMet_MTases"/>
    <property type="match status" value="2"/>
</dbReference>
<keyword evidence="4" id="KW-0808">Transferase</keyword>
<sequence length="519" mass="59262">MAPATPAATMQACGETMVQGKDGEASHEKRTERAVQTKYWFEHSQETTINAMMLDSQADMLDKEERPEVMRLLGDVKGKDVLELGAGIGRFTGELKVQGAKKVAAVDFMQNLVDENRKTHGHLEGTEFLCADVTELDFPANSVDVVFSNWLLMYLSDEEVKELACKMLLWLRPGGRVFFRESCFQQSGDKKRQENPTHYRNPREYIQIFEDAQARATDGKLSQYRLESVHCVDTYVKYKKNQNQLCFSWRSKETSLSRTPSFRHFLDNQQYKVNGILRYERIFGEGYVSTGGFETTKDFVSMLDLKPGQKVLDVGCGIGGGDFYMAKEFGVSVHGLDLSSNMVTIALERAVKQRCDVRFEISDCTTRDFDENSFDVIYSRDTILHIQDKLTLYQRLLRFLKPGGKLLVSDYCKAPGEPTEQFAAYIAQRGYDLHSVEEYGKILEEAGFKNVVAEDRTWQFKESLERELAIAEADKEGFLREFTAEDFAAVVNGWREKLERVHSNQQKWGLFLAEKPKSS</sequence>
<keyword evidence="3" id="KW-0489">Methyltransferase</keyword>
<dbReference type="InterPro" id="IPR029063">
    <property type="entry name" value="SAM-dependent_MTases_sf"/>
</dbReference>
<dbReference type="SUPFAM" id="SSF53335">
    <property type="entry name" value="S-adenosyl-L-methionine-dependent methyltransferases"/>
    <property type="match status" value="2"/>
</dbReference>
<dbReference type="EMBL" id="HBIS01006626">
    <property type="protein sequence ID" value="CAE0612166.1"/>
    <property type="molecule type" value="Transcribed_RNA"/>
</dbReference>
<dbReference type="GO" id="GO:0000234">
    <property type="term" value="F:phosphoethanolamine N-methyltransferase activity"/>
    <property type="evidence" value="ECO:0007669"/>
    <property type="project" value="UniProtKB-EC"/>
</dbReference>
<dbReference type="InterPro" id="IPR041698">
    <property type="entry name" value="Methyltransf_25"/>
</dbReference>
<evidence type="ECO:0000256" key="2">
    <source>
        <dbReference type="ARBA" id="ARBA00005189"/>
    </source>
</evidence>
<evidence type="ECO:0000259" key="9">
    <source>
        <dbReference type="Pfam" id="PF13649"/>
    </source>
</evidence>
<dbReference type="PANTHER" id="PTHR44307">
    <property type="entry name" value="PHOSPHOETHANOLAMINE METHYLTRANSFERASE"/>
    <property type="match status" value="1"/>
</dbReference>
<dbReference type="GO" id="GO:0032259">
    <property type="term" value="P:methylation"/>
    <property type="evidence" value="ECO:0007669"/>
    <property type="project" value="UniProtKB-KW"/>
</dbReference>
<evidence type="ECO:0000256" key="7">
    <source>
        <dbReference type="ARBA" id="ARBA00047622"/>
    </source>
</evidence>
<gene>
    <name evidence="11" type="ORF">PSAL00342_LOCUS6000</name>
    <name evidence="12" type="ORF">PSAL00342_LOCUS6001</name>
</gene>
<comment type="pathway">
    <text evidence="1">Phospholipid metabolism; phosphatidylcholine biosynthesis.</text>
</comment>
<dbReference type="Pfam" id="PF13649">
    <property type="entry name" value="Methyltransf_25"/>
    <property type="match status" value="1"/>
</dbReference>
<evidence type="ECO:0000256" key="6">
    <source>
        <dbReference type="ARBA" id="ARBA00047619"/>
    </source>
</evidence>
<accession>A0A6U9RMU1</accession>
<evidence type="ECO:0000313" key="11">
    <source>
        <dbReference type="EMBL" id="CAE0612165.1"/>
    </source>
</evidence>
<evidence type="ECO:0000256" key="8">
    <source>
        <dbReference type="ARBA" id="ARBA00047841"/>
    </source>
</evidence>
<dbReference type="EC" id="2.1.1.103" evidence="5"/>
<dbReference type="EMBL" id="HBIS01006625">
    <property type="protein sequence ID" value="CAE0612165.1"/>
    <property type="molecule type" value="Transcribed_RNA"/>
</dbReference>
<dbReference type="PANTHER" id="PTHR44307:SF2">
    <property type="entry name" value="PHOSPHOETHANOLAMINE METHYLTRANSFERASE ISOFORM X1"/>
    <property type="match status" value="1"/>
</dbReference>
<evidence type="ECO:0000256" key="4">
    <source>
        <dbReference type="ARBA" id="ARBA00022679"/>
    </source>
</evidence>
<reference evidence="12" key="1">
    <citation type="submission" date="2021-01" db="EMBL/GenBank/DDBJ databases">
        <authorList>
            <person name="Corre E."/>
            <person name="Pelletier E."/>
            <person name="Niang G."/>
            <person name="Scheremetjew M."/>
            <person name="Finn R."/>
            <person name="Kale V."/>
            <person name="Holt S."/>
            <person name="Cochrane G."/>
            <person name="Meng A."/>
            <person name="Brown T."/>
            <person name="Cohen L."/>
        </authorList>
    </citation>
    <scope>NUCLEOTIDE SEQUENCE</scope>
    <source>
        <strain evidence="12">CCMP1897</strain>
    </source>
</reference>
<proteinExistence type="predicted"/>
<protein>
    <recommendedName>
        <fullName evidence="5">phosphoethanolamine N-methyltransferase</fullName>
        <ecNumber evidence="5">2.1.1.103</ecNumber>
    </recommendedName>
</protein>